<feature type="domain" description="HTH tetR-type" evidence="3">
    <location>
        <begin position="11"/>
        <end position="71"/>
    </location>
</feature>
<reference evidence="5" key="2">
    <citation type="submission" date="2010-01" db="EMBL/GenBank/DDBJ databases">
        <title>The complete genome of Conexibacter woesei DSM 14684.</title>
        <authorList>
            <consortium name="US DOE Joint Genome Institute (JGI-PGF)"/>
            <person name="Lucas S."/>
            <person name="Copeland A."/>
            <person name="Lapidus A."/>
            <person name="Glavina del Rio T."/>
            <person name="Dalin E."/>
            <person name="Tice H."/>
            <person name="Bruce D."/>
            <person name="Goodwin L."/>
            <person name="Pitluck S."/>
            <person name="Kyrpides N."/>
            <person name="Mavromatis K."/>
            <person name="Ivanova N."/>
            <person name="Mikhailova N."/>
            <person name="Chertkov O."/>
            <person name="Brettin T."/>
            <person name="Detter J.C."/>
            <person name="Han C."/>
            <person name="Larimer F."/>
            <person name="Land M."/>
            <person name="Hauser L."/>
            <person name="Markowitz V."/>
            <person name="Cheng J.-F."/>
            <person name="Hugenholtz P."/>
            <person name="Woyke T."/>
            <person name="Wu D."/>
            <person name="Pukall R."/>
            <person name="Steenblock K."/>
            <person name="Schneider S."/>
            <person name="Klenk H.-P."/>
            <person name="Eisen J.A."/>
        </authorList>
    </citation>
    <scope>NUCLEOTIDE SEQUENCE [LARGE SCALE GENOMIC DNA]</scope>
    <source>
        <strain evidence="5">DSM 14684 / CIP 108061 / JCM 11494 / NBRC 100937 / ID131577</strain>
    </source>
</reference>
<dbReference type="eggNOG" id="COG1309">
    <property type="taxonomic scope" value="Bacteria"/>
</dbReference>
<dbReference type="PRINTS" id="PR00455">
    <property type="entry name" value="HTHTETR"/>
</dbReference>
<dbReference type="InterPro" id="IPR009057">
    <property type="entry name" value="Homeodomain-like_sf"/>
</dbReference>
<name>D3F4B7_CONWI</name>
<dbReference type="RefSeq" id="WP_012933540.1">
    <property type="nucleotide sequence ID" value="NC_013739.1"/>
</dbReference>
<feature type="DNA-binding region" description="H-T-H motif" evidence="2">
    <location>
        <begin position="34"/>
        <end position="53"/>
    </location>
</feature>
<dbReference type="InterPro" id="IPR041490">
    <property type="entry name" value="KstR2_TetR_C"/>
</dbReference>
<accession>D3F4B7</accession>
<sequence>MSVTVDDPAGRGMREALLAAALELFFRQGFPGTSVREVTVACNVTPGALYNHFPSKEDLLYTIIERTTAEGSGLVEAALEEAPKDPASQLLALARSSTLYHTRHRAASLVASFQYIHLPDEQRERVIARRRQQRIGLERIIDAGVRDGVFRLPEARGANAGKLAATAIANLTLRPTEQFGPFPRMSDVRLAEFHAQLALQMVGGSAPG</sequence>
<evidence type="ECO:0000313" key="4">
    <source>
        <dbReference type="EMBL" id="ADB50489.1"/>
    </source>
</evidence>
<keyword evidence="5" id="KW-1185">Reference proteome</keyword>
<dbReference type="InterPro" id="IPR001647">
    <property type="entry name" value="HTH_TetR"/>
</dbReference>
<dbReference type="PROSITE" id="PS50977">
    <property type="entry name" value="HTH_TETR_2"/>
    <property type="match status" value="1"/>
</dbReference>
<dbReference type="PANTHER" id="PTHR30055">
    <property type="entry name" value="HTH-TYPE TRANSCRIPTIONAL REGULATOR RUTR"/>
    <property type="match status" value="1"/>
</dbReference>
<dbReference type="Gene3D" id="1.10.357.10">
    <property type="entry name" value="Tetracycline Repressor, domain 2"/>
    <property type="match status" value="1"/>
</dbReference>
<evidence type="ECO:0000256" key="2">
    <source>
        <dbReference type="PROSITE-ProRule" id="PRU00335"/>
    </source>
</evidence>
<keyword evidence="1 2" id="KW-0238">DNA-binding</keyword>
<evidence type="ECO:0000256" key="1">
    <source>
        <dbReference type="ARBA" id="ARBA00023125"/>
    </source>
</evidence>
<organism evidence="4 5">
    <name type="scientific">Conexibacter woesei (strain DSM 14684 / CCUG 47730 / CIP 108061 / JCM 11494 / NBRC 100937 / ID131577)</name>
    <dbReference type="NCBI Taxonomy" id="469383"/>
    <lineage>
        <taxon>Bacteria</taxon>
        <taxon>Bacillati</taxon>
        <taxon>Actinomycetota</taxon>
        <taxon>Thermoleophilia</taxon>
        <taxon>Solirubrobacterales</taxon>
        <taxon>Conexibacteraceae</taxon>
        <taxon>Conexibacter</taxon>
    </lineage>
</organism>
<dbReference type="PANTHER" id="PTHR30055:SF200">
    <property type="entry name" value="HTH-TYPE TRANSCRIPTIONAL REPRESSOR BDCR"/>
    <property type="match status" value="1"/>
</dbReference>
<dbReference type="Pfam" id="PF00440">
    <property type="entry name" value="TetR_N"/>
    <property type="match status" value="1"/>
</dbReference>
<dbReference type="Pfam" id="PF17932">
    <property type="entry name" value="TetR_C_24"/>
    <property type="match status" value="1"/>
</dbReference>
<proteinExistence type="predicted"/>
<protein>
    <submittedName>
        <fullName evidence="4">Transcriptional regulator, TetR family</fullName>
    </submittedName>
</protein>
<dbReference type="PROSITE" id="PS01081">
    <property type="entry name" value="HTH_TETR_1"/>
    <property type="match status" value="1"/>
</dbReference>
<dbReference type="AlphaFoldDB" id="D3F4B7"/>
<evidence type="ECO:0000259" key="3">
    <source>
        <dbReference type="PROSITE" id="PS50977"/>
    </source>
</evidence>
<gene>
    <name evidence="4" type="ordered locus">Cwoe_2063</name>
</gene>
<dbReference type="InterPro" id="IPR023772">
    <property type="entry name" value="DNA-bd_HTH_TetR-type_CS"/>
</dbReference>
<evidence type="ECO:0000313" key="5">
    <source>
        <dbReference type="Proteomes" id="UP000008229"/>
    </source>
</evidence>
<dbReference type="SUPFAM" id="SSF48498">
    <property type="entry name" value="Tetracyclin repressor-like, C-terminal domain"/>
    <property type="match status" value="1"/>
</dbReference>
<dbReference type="KEGG" id="cwo:Cwoe_2063"/>
<dbReference type="GO" id="GO:0003700">
    <property type="term" value="F:DNA-binding transcription factor activity"/>
    <property type="evidence" value="ECO:0007669"/>
    <property type="project" value="TreeGrafter"/>
</dbReference>
<dbReference type="GO" id="GO:0000976">
    <property type="term" value="F:transcription cis-regulatory region binding"/>
    <property type="evidence" value="ECO:0007669"/>
    <property type="project" value="TreeGrafter"/>
</dbReference>
<dbReference type="HOGENOM" id="CLU_069356_12_4_11"/>
<dbReference type="STRING" id="469383.Cwoe_2063"/>
<dbReference type="InterPro" id="IPR050109">
    <property type="entry name" value="HTH-type_TetR-like_transc_reg"/>
</dbReference>
<dbReference type="SUPFAM" id="SSF46689">
    <property type="entry name" value="Homeodomain-like"/>
    <property type="match status" value="1"/>
</dbReference>
<dbReference type="InterPro" id="IPR036271">
    <property type="entry name" value="Tet_transcr_reg_TetR-rel_C_sf"/>
</dbReference>
<dbReference type="EMBL" id="CP001854">
    <property type="protein sequence ID" value="ADB50489.1"/>
    <property type="molecule type" value="Genomic_DNA"/>
</dbReference>
<reference evidence="4 5" key="1">
    <citation type="journal article" date="2010" name="Stand. Genomic Sci.">
        <title>Complete genome sequence of Conexibacter woesei type strain (ID131577).</title>
        <authorList>
            <person name="Pukall R."/>
            <person name="Lapidus A."/>
            <person name="Glavina Del Rio T."/>
            <person name="Copeland A."/>
            <person name="Tice H."/>
            <person name="Cheng J.-F."/>
            <person name="Lucas S."/>
            <person name="Chen F."/>
            <person name="Nolan M."/>
            <person name="Bruce D."/>
            <person name="Goodwin L."/>
            <person name="Pitluck S."/>
            <person name="Mavromatis K."/>
            <person name="Ivanova N."/>
            <person name="Ovchinnikova G."/>
            <person name="Pati A."/>
            <person name="Chen A."/>
            <person name="Palaniappan K."/>
            <person name="Land M."/>
            <person name="Hauser L."/>
            <person name="Chang Y.-J."/>
            <person name="Jeffries C.D."/>
            <person name="Chain P."/>
            <person name="Meincke L."/>
            <person name="Sims D."/>
            <person name="Brettin T."/>
            <person name="Detter J.C."/>
            <person name="Rohde M."/>
            <person name="Goeker M."/>
            <person name="Bristow J."/>
            <person name="Eisen J.A."/>
            <person name="Markowitz V."/>
            <person name="Kyrpides N.C."/>
            <person name="Klenk H.-P."/>
            <person name="Hugenholtz P."/>
        </authorList>
    </citation>
    <scope>NUCLEOTIDE SEQUENCE [LARGE SCALE GENOMIC DNA]</scope>
    <source>
        <strain evidence="5">DSM 14684 / CIP 108061 / JCM 11494 / NBRC 100937 / ID131577</strain>
    </source>
</reference>
<dbReference type="Proteomes" id="UP000008229">
    <property type="component" value="Chromosome"/>
</dbReference>